<accession>A0A0G0XI42</accession>
<evidence type="ECO:0000313" key="3">
    <source>
        <dbReference type="Proteomes" id="UP000034854"/>
    </source>
</evidence>
<protein>
    <recommendedName>
        <fullName evidence="1">DUF5615 domain-containing protein</fullName>
    </recommendedName>
</protein>
<gene>
    <name evidence="2" type="ORF">UU34_C0005G0036</name>
</gene>
<sequence length="120" mass="13578">MNAVIDEDLHRSLGSHLSSLGFTSLDVRDHGLRGASDEEVFLFAQKRKAILFSADLGFANTLSYRVQNHCGVVILRYPNELSTNAINEDIRLLLSKLTHEDYDRSLIILSPGKLRIRRNQ</sequence>
<feature type="domain" description="DUF5615" evidence="1">
    <location>
        <begin position="1"/>
        <end position="110"/>
    </location>
</feature>
<dbReference type="InterPro" id="IPR041049">
    <property type="entry name" value="DUF5615"/>
</dbReference>
<dbReference type="Pfam" id="PF18480">
    <property type="entry name" value="DUF5615"/>
    <property type="match status" value="1"/>
</dbReference>
<evidence type="ECO:0000313" key="2">
    <source>
        <dbReference type="EMBL" id="KKR87362.1"/>
    </source>
</evidence>
<reference evidence="2 3" key="1">
    <citation type="journal article" date="2015" name="Nature">
        <title>rRNA introns, odd ribosomes, and small enigmatic genomes across a large radiation of phyla.</title>
        <authorList>
            <person name="Brown C.T."/>
            <person name="Hug L.A."/>
            <person name="Thomas B.C."/>
            <person name="Sharon I."/>
            <person name="Castelle C.J."/>
            <person name="Singh A."/>
            <person name="Wilkins M.J."/>
            <person name="Williams K.H."/>
            <person name="Banfield J.F."/>
        </authorList>
    </citation>
    <scope>NUCLEOTIDE SEQUENCE [LARGE SCALE GENOMIC DNA]</scope>
</reference>
<evidence type="ECO:0000259" key="1">
    <source>
        <dbReference type="Pfam" id="PF18480"/>
    </source>
</evidence>
<name>A0A0G0XI42_9BACT</name>
<dbReference type="AlphaFoldDB" id="A0A0G0XI42"/>
<dbReference type="Proteomes" id="UP000034854">
    <property type="component" value="Unassembled WGS sequence"/>
</dbReference>
<organism evidence="2 3">
    <name type="scientific">Candidatus Curtissbacteria bacterium GW2011_GWA1_41_11</name>
    <dbReference type="NCBI Taxonomy" id="1618409"/>
    <lineage>
        <taxon>Bacteria</taxon>
        <taxon>Candidatus Curtissiibacteriota</taxon>
    </lineage>
</organism>
<dbReference type="EMBL" id="LCAG01000005">
    <property type="protein sequence ID" value="KKR87362.1"/>
    <property type="molecule type" value="Genomic_DNA"/>
</dbReference>
<comment type="caution">
    <text evidence="2">The sequence shown here is derived from an EMBL/GenBank/DDBJ whole genome shotgun (WGS) entry which is preliminary data.</text>
</comment>
<proteinExistence type="predicted"/>